<dbReference type="SMART" id="SM00354">
    <property type="entry name" value="HTH_LACI"/>
    <property type="match status" value="1"/>
</dbReference>
<gene>
    <name evidence="5" type="primary">lacI_7</name>
    <name evidence="5" type="ORF">Sru01_22040</name>
</gene>
<dbReference type="InterPro" id="IPR000843">
    <property type="entry name" value="HTH_LacI"/>
</dbReference>
<evidence type="ECO:0000259" key="4">
    <source>
        <dbReference type="PROSITE" id="PS50932"/>
    </source>
</evidence>
<dbReference type="EMBL" id="BOOU01000032">
    <property type="protein sequence ID" value="GII77222.1"/>
    <property type="molecule type" value="Genomic_DNA"/>
</dbReference>
<keyword evidence="3" id="KW-0804">Transcription</keyword>
<dbReference type="SUPFAM" id="SSF53822">
    <property type="entry name" value="Periplasmic binding protein-like I"/>
    <property type="match status" value="1"/>
</dbReference>
<evidence type="ECO:0000256" key="2">
    <source>
        <dbReference type="ARBA" id="ARBA00023125"/>
    </source>
</evidence>
<dbReference type="GO" id="GO:0003700">
    <property type="term" value="F:DNA-binding transcription factor activity"/>
    <property type="evidence" value="ECO:0007669"/>
    <property type="project" value="TreeGrafter"/>
</dbReference>
<dbReference type="Gene3D" id="3.40.50.2300">
    <property type="match status" value="2"/>
</dbReference>
<sequence length="329" mass="35137">MAAQAGVSITTAWKVANGRPDVSHDTRRKVQAALIDQGYRPPSKSPRFTRLVEFVVHEMETAWVLEIIKGVYREAATHRAAMVLSELGGAITPSDSWITDVVARQPLAVISAFAVPTEDQRRSLAVNGVPLVAIEPAAELTDQTPWVSTSNWNGGLAAARHLIGLGHRRIATITGPPDIMCSRARLDGYRAALDTAKVPVDAELIRHGDFLVSGGLREGRALLALADRPTAIFAANDHQAMGVYQAAREIGLRIPADLSVVGFDDLPMAGWLGPALTTVRQPLHDMGAAALGTALELAKGDPPPHNQIIFPSELVVRASTAPPPDRAEP</sequence>
<name>A0A919R062_9ACTN</name>
<keyword evidence="6" id="KW-1185">Reference proteome</keyword>
<dbReference type="Proteomes" id="UP000655287">
    <property type="component" value="Unassembled WGS sequence"/>
</dbReference>
<dbReference type="SUPFAM" id="SSF47413">
    <property type="entry name" value="lambda repressor-like DNA-binding domains"/>
    <property type="match status" value="1"/>
</dbReference>
<comment type="caution">
    <text evidence="5">The sequence shown here is derived from an EMBL/GenBank/DDBJ whole genome shotgun (WGS) entry which is preliminary data.</text>
</comment>
<evidence type="ECO:0000256" key="1">
    <source>
        <dbReference type="ARBA" id="ARBA00023015"/>
    </source>
</evidence>
<dbReference type="GO" id="GO:0000976">
    <property type="term" value="F:transcription cis-regulatory region binding"/>
    <property type="evidence" value="ECO:0007669"/>
    <property type="project" value="TreeGrafter"/>
</dbReference>
<dbReference type="AlphaFoldDB" id="A0A919R062"/>
<evidence type="ECO:0000313" key="6">
    <source>
        <dbReference type="Proteomes" id="UP000655287"/>
    </source>
</evidence>
<dbReference type="CDD" id="cd01392">
    <property type="entry name" value="HTH_LacI"/>
    <property type="match status" value="1"/>
</dbReference>
<feature type="domain" description="HTH lacI-type" evidence="4">
    <location>
        <begin position="1"/>
        <end position="51"/>
    </location>
</feature>
<dbReference type="PROSITE" id="PS50932">
    <property type="entry name" value="HTH_LACI_2"/>
    <property type="match status" value="1"/>
</dbReference>
<evidence type="ECO:0000313" key="5">
    <source>
        <dbReference type="EMBL" id="GII77222.1"/>
    </source>
</evidence>
<dbReference type="InterPro" id="IPR046335">
    <property type="entry name" value="LacI/GalR-like_sensor"/>
</dbReference>
<organism evidence="5 6">
    <name type="scientific">Sphaerisporangium rufum</name>
    <dbReference type="NCBI Taxonomy" id="1381558"/>
    <lineage>
        <taxon>Bacteria</taxon>
        <taxon>Bacillati</taxon>
        <taxon>Actinomycetota</taxon>
        <taxon>Actinomycetes</taxon>
        <taxon>Streptosporangiales</taxon>
        <taxon>Streptosporangiaceae</taxon>
        <taxon>Sphaerisporangium</taxon>
    </lineage>
</organism>
<protein>
    <submittedName>
        <fullName evidence="5">LacI family transcriptional regulator</fullName>
    </submittedName>
</protein>
<dbReference type="Gene3D" id="1.10.260.40">
    <property type="entry name" value="lambda repressor-like DNA-binding domains"/>
    <property type="match status" value="1"/>
</dbReference>
<dbReference type="Pfam" id="PF00356">
    <property type="entry name" value="LacI"/>
    <property type="match status" value="1"/>
</dbReference>
<evidence type="ECO:0000256" key="3">
    <source>
        <dbReference type="ARBA" id="ARBA00023163"/>
    </source>
</evidence>
<keyword evidence="2" id="KW-0238">DNA-binding</keyword>
<proteinExistence type="predicted"/>
<keyword evidence="1" id="KW-0805">Transcription regulation</keyword>
<dbReference type="PANTHER" id="PTHR30146:SF153">
    <property type="entry name" value="LACTOSE OPERON REPRESSOR"/>
    <property type="match status" value="1"/>
</dbReference>
<dbReference type="InterPro" id="IPR028082">
    <property type="entry name" value="Peripla_BP_I"/>
</dbReference>
<dbReference type="PANTHER" id="PTHR30146">
    <property type="entry name" value="LACI-RELATED TRANSCRIPTIONAL REPRESSOR"/>
    <property type="match status" value="1"/>
</dbReference>
<accession>A0A919R062</accession>
<dbReference type="InterPro" id="IPR010982">
    <property type="entry name" value="Lambda_DNA-bd_dom_sf"/>
</dbReference>
<dbReference type="Pfam" id="PF13377">
    <property type="entry name" value="Peripla_BP_3"/>
    <property type="match status" value="1"/>
</dbReference>
<reference evidence="5" key="1">
    <citation type="submission" date="2021-01" db="EMBL/GenBank/DDBJ databases">
        <title>Whole genome shotgun sequence of Sphaerisporangium rufum NBRC 109079.</title>
        <authorList>
            <person name="Komaki H."/>
            <person name="Tamura T."/>
        </authorList>
    </citation>
    <scope>NUCLEOTIDE SEQUENCE</scope>
    <source>
        <strain evidence="5">NBRC 109079</strain>
    </source>
</reference>